<evidence type="ECO:0000313" key="3">
    <source>
        <dbReference type="RefSeq" id="XP_017664692.1"/>
    </source>
</evidence>
<dbReference type="GeneID" id="108494544"/>
<sequence>MSQDRCTNPRERRPGDWFAHVGECQDEFETTTSAALRHVLDSTAAQGIDHRLPLEYKARDPKAGNKNFPFSSHDNKHSLCNAAEYFDLGMGLKKLDPEKQQGSSTNFFEWAHESIPSSEDGLTIYQTSFVTDENNENAEGPWFRRFPKHHGTNWSIEQPVLENAKNLQPDKSS</sequence>
<dbReference type="CTD" id="387718"/>
<keyword evidence="2" id="KW-1185">Reference proteome</keyword>
<dbReference type="OrthoDB" id="10003408at2759"/>
<name>A0A6J0GRX6_9PASS</name>
<dbReference type="Proteomes" id="UP000504624">
    <property type="component" value="Unplaced"/>
</dbReference>
<protein>
    <submittedName>
        <fullName evidence="3">Testis-expressed sequence 36 protein</fullName>
    </submittedName>
</protein>
<feature type="domain" description="Domain of unknown function with conserved HDNR motif" evidence="1">
    <location>
        <begin position="1"/>
        <end position="153"/>
    </location>
</feature>
<proteinExistence type="predicted"/>
<dbReference type="RefSeq" id="XP_017664692.1">
    <property type="nucleotide sequence ID" value="XM_017809203.1"/>
</dbReference>
<dbReference type="PANTHER" id="PTHR35440">
    <property type="entry name" value="TESTIS-EXPRESSED PROTEIN 36"/>
    <property type="match status" value="1"/>
</dbReference>
<dbReference type="InterPro" id="IPR029369">
    <property type="entry name" value="HDNR"/>
</dbReference>
<accession>A0A6J0GRX6</accession>
<evidence type="ECO:0000259" key="1">
    <source>
        <dbReference type="Pfam" id="PF15115"/>
    </source>
</evidence>
<dbReference type="PANTHER" id="PTHR35440:SF1">
    <property type="entry name" value="TESTIS-EXPRESSED PROTEIN 36"/>
    <property type="match status" value="1"/>
</dbReference>
<dbReference type="Pfam" id="PF15115">
    <property type="entry name" value="HDNR"/>
    <property type="match status" value="1"/>
</dbReference>
<organism evidence="2 3">
    <name type="scientific">Lepidothrix coronata</name>
    <name type="common">blue-crowned manakin</name>
    <dbReference type="NCBI Taxonomy" id="321398"/>
    <lineage>
        <taxon>Eukaryota</taxon>
        <taxon>Metazoa</taxon>
        <taxon>Chordata</taxon>
        <taxon>Craniata</taxon>
        <taxon>Vertebrata</taxon>
        <taxon>Euteleostomi</taxon>
        <taxon>Archelosauria</taxon>
        <taxon>Archosauria</taxon>
        <taxon>Dinosauria</taxon>
        <taxon>Saurischia</taxon>
        <taxon>Theropoda</taxon>
        <taxon>Coelurosauria</taxon>
        <taxon>Aves</taxon>
        <taxon>Neognathae</taxon>
        <taxon>Neoaves</taxon>
        <taxon>Telluraves</taxon>
        <taxon>Australaves</taxon>
        <taxon>Passeriformes</taxon>
        <taxon>Pipridae</taxon>
        <taxon>Lepidothrix</taxon>
    </lineage>
</organism>
<reference evidence="3" key="1">
    <citation type="submission" date="2025-08" db="UniProtKB">
        <authorList>
            <consortium name="RefSeq"/>
        </authorList>
    </citation>
    <scope>IDENTIFICATION</scope>
</reference>
<gene>
    <name evidence="3" type="primary">TEX36</name>
</gene>
<evidence type="ECO:0000313" key="2">
    <source>
        <dbReference type="Proteomes" id="UP000504624"/>
    </source>
</evidence>
<dbReference type="AlphaFoldDB" id="A0A6J0GRX6"/>